<feature type="region of interest" description="Disordered" evidence="1">
    <location>
        <begin position="1"/>
        <end position="33"/>
    </location>
</feature>
<evidence type="ECO:0000313" key="2">
    <source>
        <dbReference type="EMBL" id="JAG18303.1"/>
    </source>
</evidence>
<evidence type="ECO:0000256" key="1">
    <source>
        <dbReference type="SAM" id="MobiDB-lite"/>
    </source>
</evidence>
<reference evidence="2" key="1">
    <citation type="journal article" date="2014" name="PLoS ONE">
        <title>Transcriptome-Based Identification of ABC Transporters in the Western Tarnished Plant Bug Lygus hesperus.</title>
        <authorList>
            <person name="Hull J.J."/>
            <person name="Chaney K."/>
            <person name="Geib S.M."/>
            <person name="Fabrick J.A."/>
            <person name="Brent C.S."/>
            <person name="Walsh D."/>
            <person name="Lavine L.C."/>
        </authorList>
    </citation>
    <scope>NUCLEOTIDE SEQUENCE</scope>
</reference>
<keyword evidence="2" id="KW-0378">Hydrolase</keyword>
<accession>A0A0A9XHK6</accession>
<dbReference type="AlphaFoldDB" id="A0A0A9XHK6"/>
<protein>
    <submittedName>
        <fullName evidence="2">Putative ATP-dependent Clp protease ATP-binding subunit</fullName>
    </submittedName>
</protein>
<feature type="compositionally biased region" description="Polar residues" evidence="1">
    <location>
        <begin position="8"/>
        <end position="22"/>
    </location>
</feature>
<feature type="non-terminal residue" evidence="2">
    <location>
        <position position="115"/>
    </location>
</feature>
<sequence length="115" mass="13312">MSRRTRRQNLQFADNDEGQPQGSGDGEAENAASGKQFLDRLMQTFKFGEFEEEEETWTYYISRFEVMVKRYTMGRQIPDNLWSILLLSSVGAGPFKMLVDHFRPTEVSTIAYTDL</sequence>
<dbReference type="GO" id="GO:0005524">
    <property type="term" value="F:ATP binding"/>
    <property type="evidence" value="ECO:0007669"/>
    <property type="project" value="UniProtKB-KW"/>
</dbReference>
<keyword evidence="2" id="KW-0547">Nucleotide-binding</keyword>
<organism evidence="2">
    <name type="scientific">Lygus hesperus</name>
    <name type="common">Western plant bug</name>
    <dbReference type="NCBI Taxonomy" id="30085"/>
    <lineage>
        <taxon>Eukaryota</taxon>
        <taxon>Metazoa</taxon>
        <taxon>Ecdysozoa</taxon>
        <taxon>Arthropoda</taxon>
        <taxon>Hexapoda</taxon>
        <taxon>Insecta</taxon>
        <taxon>Pterygota</taxon>
        <taxon>Neoptera</taxon>
        <taxon>Paraneoptera</taxon>
        <taxon>Hemiptera</taxon>
        <taxon>Heteroptera</taxon>
        <taxon>Panheteroptera</taxon>
        <taxon>Cimicomorpha</taxon>
        <taxon>Miridae</taxon>
        <taxon>Mirini</taxon>
        <taxon>Lygus</taxon>
    </lineage>
</organism>
<gene>
    <name evidence="2" type="primary">clpC_1</name>
    <name evidence="2" type="ORF">CM83_386</name>
</gene>
<proteinExistence type="predicted"/>
<name>A0A0A9XHK6_LYGHE</name>
<dbReference type="EMBL" id="GBHO01025301">
    <property type="protein sequence ID" value="JAG18303.1"/>
    <property type="molecule type" value="Transcribed_RNA"/>
</dbReference>
<keyword evidence="2" id="KW-0645">Protease</keyword>
<dbReference type="GO" id="GO:0008233">
    <property type="term" value="F:peptidase activity"/>
    <property type="evidence" value="ECO:0007669"/>
    <property type="project" value="UniProtKB-KW"/>
</dbReference>
<keyword evidence="2" id="KW-0067">ATP-binding</keyword>
<dbReference type="GO" id="GO:0006508">
    <property type="term" value="P:proteolysis"/>
    <property type="evidence" value="ECO:0007669"/>
    <property type="project" value="UniProtKB-KW"/>
</dbReference>
<reference evidence="2" key="2">
    <citation type="submission" date="2014-07" db="EMBL/GenBank/DDBJ databases">
        <authorList>
            <person name="Hull J."/>
        </authorList>
    </citation>
    <scope>NUCLEOTIDE SEQUENCE</scope>
</reference>